<organism evidence="1 2">
    <name type="scientific">Faecalibaculum rodentium</name>
    <dbReference type="NCBI Taxonomy" id="1702221"/>
    <lineage>
        <taxon>Bacteria</taxon>
        <taxon>Bacillati</taxon>
        <taxon>Bacillota</taxon>
        <taxon>Erysipelotrichia</taxon>
        <taxon>Erysipelotrichales</taxon>
        <taxon>Erysipelotrichaceae</taxon>
        <taxon>Faecalibaculum</taxon>
    </lineage>
</organism>
<dbReference type="KEGG" id="fro:AALO17_06040"/>
<dbReference type="GeneID" id="78477431"/>
<dbReference type="InterPro" id="IPR009711">
    <property type="entry name" value="UPF0473"/>
</dbReference>
<keyword evidence="2" id="KW-1185">Reference proteome</keyword>
<dbReference type="RefSeq" id="WP_067555241.1">
    <property type="nucleotide sequence ID" value="NZ_CAKOCV010000018.1"/>
</dbReference>
<dbReference type="AlphaFoldDB" id="A0A140DSW1"/>
<sequence>MQDNQIIIEDRTYDILFTFRSPDQKLFLLLQDGEQVFAVRYEEDEAGQPELYPVTDRQIERITAAYNQAVQDTFYANGIPYRRQTETAGFVLAASEDRPLVYVPFSRETREPVYLDEAGLQFVRESLRAQLELDRQVLLEAKPGIDDPEKIQGEAVCEFDGISVYLNFRLDQAGELVFVEHGKPVVRHDRQEELQQRFLDWEKTQYREAAAVTVENAPGAPDPAAFAA</sequence>
<dbReference type="Pfam" id="PF06949">
    <property type="entry name" value="DUF1292"/>
    <property type="match status" value="1"/>
</dbReference>
<dbReference type="Proteomes" id="UP000069771">
    <property type="component" value="Chromosome"/>
</dbReference>
<dbReference type="EMBL" id="CP011391">
    <property type="protein sequence ID" value="AMK53738.1"/>
    <property type="molecule type" value="Genomic_DNA"/>
</dbReference>
<name>A0A140DSW1_9FIRM</name>
<reference evidence="1 2" key="1">
    <citation type="journal article" date="2016" name="Gut Pathog.">
        <title>Whole genome sequencing of "Faecalibaculum rodentium" ALO17, isolated from C57BL/6J laboratory mouse feces.</title>
        <authorList>
            <person name="Lim S."/>
            <person name="Chang D.H."/>
            <person name="Ahn S."/>
            <person name="Kim B.C."/>
        </authorList>
    </citation>
    <scope>NUCLEOTIDE SEQUENCE [LARGE SCALE GENOMIC DNA]</scope>
    <source>
        <strain evidence="1 2">Alo17</strain>
    </source>
</reference>
<evidence type="ECO:0000313" key="1">
    <source>
        <dbReference type="EMBL" id="AMK53738.1"/>
    </source>
</evidence>
<gene>
    <name evidence="1" type="ORF">AALO17_06040</name>
</gene>
<proteinExistence type="predicted"/>
<protein>
    <submittedName>
        <fullName evidence="1">Uncharacterized protein</fullName>
    </submittedName>
</protein>
<evidence type="ECO:0000313" key="2">
    <source>
        <dbReference type="Proteomes" id="UP000069771"/>
    </source>
</evidence>
<accession>A0A140DSW1</accession>